<organism evidence="1 3">
    <name type="scientific">Nitzschia inconspicua</name>
    <dbReference type="NCBI Taxonomy" id="303405"/>
    <lineage>
        <taxon>Eukaryota</taxon>
        <taxon>Sar</taxon>
        <taxon>Stramenopiles</taxon>
        <taxon>Ochrophyta</taxon>
        <taxon>Bacillariophyta</taxon>
        <taxon>Bacillariophyceae</taxon>
        <taxon>Bacillariophycidae</taxon>
        <taxon>Bacillariales</taxon>
        <taxon>Bacillariaceae</taxon>
        <taxon>Nitzschia</taxon>
    </lineage>
</organism>
<evidence type="ECO:0000313" key="1">
    <source>
        <dbReference type="EMBL" id="KAG7337734.1"/>
    </source>
</evidence>
<dbReference type="AlphaFoldDB" id="A0A9K3K6R2"/>
<keyword evidence="3" id="KW-1185">Reference proteome</keyword>
<dbReference type="EMBL" id="JAGRRH010000075">
    <property type="protein sequence ID" value="KAG7337734.1"/>
    <property type="molecule type" value="Genomic_DNA"/>
</dbReference>
<sequence>MTIPLETAVMVLKSILSGCSHVGPSSCSSNLSWYRVVNGPVPLRSWALNLMHQWMNGKLQKISSLRRVNHQAMTKGDYLDNDGSPEMMAFI</sequence>
<evidence type="ECO:0000313" key="2">
    <source>
        <dbReference type="EMBL" id="KAG7358871.1"/>
    </source>
</evidence>
<proteinExistence type="predicted"/>
<dbReference type="EMBL" id="JAGRRH010000014">
    <property type="protein sequence ID" value="KAG7358871.1"/>
    <property type="molecule type" value="Genomic_DNA"/>
</dbReference>
<gene>
    <name evidence="2" type="ORF">IV203_015460</name>
    <name evidence="1" type="ORF">IV203_020305</name>
</gene>
<evidence type="ECO:0000313" key="3">
    <source>
        <dbReference type="Proteomes" id="UP000693970"/>
    </source>
</evidence>
<reference evidence="1" key="1">
    <citation type="journal article" date="2021" name="Sci. Rep.">
        <title>Diploid genomic architecture of Nitzschia inconspicua, an elite biomass production diatom.</title>
        <authorList>
            <person name="Oliver A."/>
            <person name="Podell S."/>
            <person name="Pinowska A."/>
            <person name="Traller J.C."/>
            <person name="Smith S.R."/>
            <person name="McClure R."/>
            <person name="Beliaev A."/>
            <person name="Bohutskyi P."/>
            <person name="Hill E.A."/>
            <person name="Rabines A."/>
            <person name="Zheng H."/>
            <person name="Allen L.Z."/>
            <person name="Kuo A."/>
            <person name="Grigoriev I.V."/>
            <person name="Allen A.E."/>
            <person name="Hazlebeck D."/>
            <person name="Allen E.E."/>
        </authorList>
    </citation>
    <scope>NUCLEOTIDE SEQUENCE</scope>
    <source>
        <strain evidence="1">Hildebrandi</strain>
    </source>
</reference>
<accession>A0A9K3K6R2</accession>
<dbReference type="Proteomes" id="UP000693970">
    <property type="component" value="Unassembled WGS sequence"/>
</dbReference>
<name>A0A9K3K6R2_9STRA</name>
<reference evidence="1" key="2">
    <citation type="submission" date="2021-04" db="EMBL/GenBank/DDBJ databases">
        <authorList>
            <person name="Podell S."/>
        </authorList>
    </citation>
    <scope>NUCLEOTIDE SEQUENCE</scope>
    <source>
        <strain evidence="1">Hildebrandi</strain>
    </source>
</reference>
<protein>
    <submittedName>
        <fullName evidence="1">Uncharacterized protein</fullName>
    </submittedName>
</protein>
<comment type="caution">
    <text evidence="1">The sequence shown here is derived from an EMBL/GenBank/DDBJ whole genome shotgun (WGS) entry which is preliminary data.</text>
</comment>